<organism evidence="2">
    <name type="scientific">Dryinus sp. ZJUH_2016011</name>
    <dbReference type="NCBI Taxonomy" id="2491175"/>
    <lineage>
        <taxon>Eukaryota</taxon>
        <taxon>Metazoa</taxon>
        <taxon>Ecdysozoa</taxon>
        <taxon>Arthropoda</taxon>
        <taxon>Hexapoda</taxon>
        <taxon>Insecta</taxon>
        <taxon>Pterygota</taxon>
        <taxon>Neoptera</taxon>
        <taxon>Endopterygota</taxon>
        <taxon>Hymenoptera</taxon>
        <taxon>Apocrita</taxon>
        <taxon>Aculeata</taxon>
        <taxon>Chrysidoidea</taxon>
        <taxon>Dryinidae</taxon>
        <taxon>Dryininae</taxon>
        <taxon>Dryinus</taxon>
    </lineage>
</organism>
<accession>A0A3Q8U9Y8</accession>
<reference evidence="2" key="1">
    <citation type="journal article" date="2018" name="Mol. Phylogenet. Evol.">
        <title>Mitochondrial phylogenomics of the Hymenoptera.</title>
        <authorList>
            <person name="Tang P."/>
            <person name="Zhu J.C."/>
            <person name="Zheng B.Y."/>
            <person name="Wei S.J."/>
            <person name="Sharkey M."/>
            <person name="Chen X.X."/>
            <person name="Vogler A.P."/>
        </authorList>
    </citation>
    <scope>NUCLEOTIDE SEQUENCE</scope>
</reference>
<evidence type="ECO:0000256" key="1">
    <source>
        <dbReference type="SAM" id="Phobius"/>
    </source>
</evidence>
<sequence length="51" mass="6249">MPQMSPLLWSILMINFLLMIMVIMSILYFMDLTKPKNFIKKCYKTYQKIVW</sequence>
<dbReference type="AlphaFoldDB" id="A0A3Q8U9Y8"/>
<gene>
    <name evidence="2" type="primary">atp8</name>
</gene>
<protein>
    <submittedName>
        <fullName evidence="2">ATP synthase F0 subunit 8</fullName>
    </submittedName>
</protein>
<keyword evidence="2" id="KW-0496">Mitochondrion</keyword>
<keyword evidence="1" id="KW-0472">Membrane</keyword>
<keyword evidence="1" id="KW-0812">Transmembrane</keyword>
<evidence type="ECO:0000313" key="2">
    <source>
        <dbReference type="EMBL" id="AZL93195.1"/>
    </source>
</evidence>
<name>A0A3Q8U9Y8_9HYME</name>
<keyword evidence="1" id="KW-1133">Transmembrane helix</keyword>
<feature type="transmembrane region" description="Helical" evidence="1">
    <location>
        <begin position="6"/>
        <end position="30"/>
    </location>
</feature>
<dbReference type="EMBL" id="MG923492">
    <property type="protein sequence ID" value="AZL93195.1"/>
    <property type="molecule type" value="Genomic_DNA"/>
</dbReference>
<geneLocation type="mitochondrion" evidence="2"/>
<proteinExistence type="predicted"/>